<keyword evidence="13" id="KW-1185">Reference proteome</keyword>
<dbReference type="InterPro" id="IPR017938">
    <property type="entry name" value="Riboflavin_synthase-like_b-brl"/>
</dbReference>
<dbReference type="Gene3D" id="1.20.120.530">
    <property type="entry name" value="GntR ligand-binding domain-like"/>
    <property type="match status" value="1"/>
</dbReference>
<evidence type="ECO:0000256" key="5">
    <source>
        <dbReference type="ARBA" id="ARBA00023014"/>
    </source>
</evidence>
<dbReference type="InterPro" id="IPR047686">
    <property type="entry name" value="BenD"/>
</dbReference>
<dbReference type="PANTHER" id="PTHR47354">
    <property type="entry name" value="NADH OXIDOREDUCTASE HCR"/>
    <property type="match status" value="1"/>
</dbReference>
<dbReference type="PROSITE" id="PS00061">
    <property type="entry name" value="ADH_SHORT"/>
    <property type="match status" value="1"/>
</dbReference>
<keyword evidence="3" id="KW-0001">2Fe-2S</keyword>
<comment type="similarity">
    <text evidence="2">Belongs to the short-chain dehydrogenases/reductases (SDR) family.</text>
</comment>
<dbReference type="SUPFAM" id="SSF63380">
    <property type="entry name" value="Riboflavin synthase domain-like"/>
    <property type="match status" value="1"/>
</dbReference>
<dbReference type="SUPFAM" id="SSF52343">
    <property type="entry name" value="Ferredoxin reductase-like, C-terminal NADP-linked domain"/>
    <property type="match status" value="1"/>
</dbReference>
<dbReference type="Gene3D" id="3.40.50.720">
    <property type="entry name" value="NAD(P)-binding Rossmann-like Domain"/>
    <property type="match status" value="1"/>
</dbReference>
<dbReference type="GO" id="GO:0047116">
    <property type="term" value="F:1,6-dihydroxycyclohexa-2,4-diene-1-carboxylate dehydrogenase activity"/>
    <property type="evidence" value="ECO:0007669"/>
    <property type="project" value="UniProtKB-EC"/>
</dbReference>
<dbReference type="EMBL" id="CP059491">
    <property type="protein sequence ID" value="QMT01113.1"/>
    <property type="molecule type" value="Genomic_DNA"/>
</dbReference>
<dbReference type="Gene3D" id="3.40.50.80">
    <property type="entry name" value="Nucleotide-binding domain of ferredoxin-NADP reductase (FNR) module"/>
    <property type="match status" value="1"/>
</dbReference>
<dbReference type="InterPro" id="IPR017927">
    <property type="entry name" value="FAD-bd_FR_type"/>
</dbReference>
<dbReference type="AlphaFoldDB" id="A0A7D7RPH2"/>
<dbReference type="NCBIfam" id="NF009463">
    <property type="entry name" value="PRK12823.1"/>
    <property type="match status" value="1"/>
</dbReference>
<dbReference type="CDD" id="cd00207">
    <property type="entry name" value="fer2"/>
    <property type="match status" value="1"/>
</dbReference>
<dbReference type="InterPro" id="IPR008920">
    <property type="entry name" value="TF_FadR/GntR_C"/>
</dbReference>
<dbReference type="EC" id="1.3.1.25" evidence="12"/>
<dbReference type="FunFam" id="3.40.50.720:FF:000084">
    <property type="entry name" value="Short-chain dehydrogenase reductase"/>
    <property type="match status" value="1"/>
</dbReference>
<evidence type="ECO:0000313" key="12">
    <source>
        <dbReference type="EMBL" id="QMT01113.1"/>
    </source>
</evidence>
<feature type="domain" description="2Fe-2S ferredoxin-type" evidence="10">
    <location>
        <begin position="20"/>
        <end position="113"/>
    </location>
</feature>
<proteinExistence type="inferred from homology"/>
<dbReference type="InterPro" id="IPR011711">
    <property type="entry name" value="GntR_C"/>
</dbReference>
<evidence type="ECO:0000259" key="11">
    <source>
        <dbReference type="PROSITE" id="PS51384"/>
    </source>
</evidence>
<accession>A0A7D7RPH2</accession>
<dbReference type="NCBIfam" id="NF040810">
    <property type="entry name" value="BenC"/>
    <property type="match status" value="1"/>
</dbReference>
<reference evidence="13" key="1">
    <citation type="submission" date="2020-07" db="EMBL/GenBank/DDBJ databases">
        <title>novel species isolated from the respiratory tract of Marmot.</title>
        <authorList>
            <person name="Zhang G."/>
        </authorList>
    </citation>
    <scope>NUCLEOTIDE SEQUENCE [LARGE SCALE GENOMIC DNA]</scope>
    <source>
        <strain evidence="13">686</strain>
    </source>
</reference>
<evidence type="ECO:0000256" key="4">
    <source>
        <dbReference type="ARBA" id="ARBA00023002"/>
    </source>
</evidence>
<evidence type="ECO:0000256" key="9">
    <source>
        <dbReference type="SAM" id="MobiDB-lite"/>
    </source>
</evidence>
<dbReference type="InterPro" id="IPR012675">
    <property type="entry name" value="Beta-grasp_dom_sf"/>
</dbReference>
<dbReference type="SMART" id="SM00895">
    <property type="entry name" value="FCD"/>
    <property type="match status" value="1"/>
</dbReference>
<dbReference type="InterPro" id="IPR008333">
    <property type="entry name" value="Cbr1-like_FAD-bd_dom"/>
</dbReference>
<dbReference type="InterPro" id="IPR002347">
    <property type="entry name" value="SDR_fam"/>
</dbReference>
<evidence type="ECO:0000256" key="6">
    <source>
        <dbReference type="ARBA" id="ARBA00023015"/>
    </source>
</evidence>
<dbReference type="PROSITE" id="PS51384">
    <property type="entry name" value="FAD_FR"/>
    <property type="match status" value="1"/>
</dbReference>
<dbReference type="InterPro" id="IPR047683">
    <property type="entry name" value="BenC-like_FAD_NAD-bd"/>
</dbReference>
<evidence type="ECO:0000256" key="8">
    <source>
        <dbReference type="ARBA" id="ARBA00023163"/>
    </source>
</evidence>
<organism evidence="12 13">
    <name type="scientific">Gordonia jinghuaiqii</name>
    <dbReference type="NCBI Taxonomy" id="2758710"/>
    <lineage>
        <taxon>Bacteria</taxon>
        <taxon>Bacillati</taxon>
        <taxon>Actinomycetota</taxon>
        <taxon>Actinomycetes</taxon>
        <taxon>Mycobacteriales</taxon>
        <taxon>Gordoniaceae</taxon>
        <taxon>Gordonia</taxon>
    </lineage>
</organism>
<dbReference type="GO" id="GO:0051537">
    <property type="term" value="F:2 iron, 2 sulfur cluster binding"/>
    <property type="evidence" value="ECO:0007669"/>
    <property type="project" value="UniProtKB-KW"/>
</dbReference>
<dbReference type="KEGG" id="gji:H1R19_20000"/>
<keyword evidence="5" id="KW-0411">Iron-sulfur</keyword>
<dbReference type="GO" id="GO:0003677">
    <property type="term" value="F:DNA binding"/>
    <property type="evidence" value="ECO:0007669"/>
    <property type="project" value="UniProtKB-KW"/>
</dbReference>
<dbReference type="InterPro" id="IPR001433">
    <property type="entry name" value="OxRdtase_FAD/NAD-bd"/>
</dbReference>
<dbReference type="CDD" id="cd06209">
    <property type="entry name" value="BenDO_FAD_NAD"/>
    <property type="match status" value="1"/>
</dbReference>
<sequence length="962" mass="101779">MTVITDAGAGTTAHTDANTHQVALSFEDGVTRFITCREDQTVADASYRQRINIPLDCRDGACGTCKAFCESGDYDGGTYIDDALSEDESAEGYALPCCMKPKSDLVLQISATSEIAKTQASSFTGTVVELERLSESTMRLGIRIENRGQLAFLPGQYVNIAIPGTDDGSGAPVNRSYSFANEPHEDRLIFLIKLTPGGAMSTYLTERAVRGEEVTFTGPHGSFFLREATRPILLLAGGTGLAPILSMLRKLHADKSPRRAHLIYGVSSDTDLVAIDEIEYLADQLPGFTWDHCVSDPASTAVNKGYVTSLIEPAHLYDGDVAIYLCGPPPMVEAVRKHVAEAGIEPTGFYYEKFALAAQPPAARAEAGSVENTEVLSEEAIAEDTSATDISAQHTSGQAASVVVSPGSTPADADEPVLMAADARAIAGQTVFPPADLGVWSGTRTAAAEDDSLVRIAGQRLWRGDIGERDLDPDAGALQPTASQPSGPARSIAGQEIFAAADIAQLHNPAPVAVAAAHGEVTGGEVADGEAAPTVVGSQGYQIGEEHPAIHESDALFEARAALELGALELTFGRLSSQQLTGYRLLADATVPYVDGDRFVDAAQYTETNAAFHDYLFTLTGNDHLLEAYKALGVKGRMSEVLRNATWCHPLCAQDHLDIVSAFESGDHDAARALISAHADRSKQTMRRAMADEMAARRPRFVTPGRFAGKVVVITGAAQGIGEHAARRISAEGGKVVLADRSELVDEVARDLELSGPGAVSAIADLETYDGAESVVRRAVASYGRVDVLINNVGGAINFKPFTEFSAEQIRAEIDRSLMTTLYACRAVLPSMTRNGGGVIVNVSSAATRGIHRVPYSAAKGAVNAMTASLAMEYADDGIRVVATAPGGTEAPPRRISRGTPEPRNETEAQWFQAHIDQTVSSSLMNRYGTLDEQAAAICFLASDEASYITGSVLPVAGGDQG</sequence>
<dbReference type="SUPFAM" id="SSF51735">
    <property type="entry name" value="NAD(P)-binding Rossmann-fold domains"/>
    <property type="match status" value="1"/>
</dbReference>
<keyword evidence="3" id="KW-0479">Metal-binding</keyword>
<name>A0A7D7RPH2_9ACTN</name>
<dbReference type="InterPro" id="IPR050415">
    <property type="entry name" value="MRET"/>
</dbReference>
<dbReference type="PRINTS" id="PR00081">
    <property type="entry name" value="GDHRDH"/>
</dbReference>
<dbReference type="InterPro" id="IPR036010">
    <property type="entry name" value="2Fe-2S_ferredoxin-like_sf"/>
</dbReference>
<dbReference type="PANTHER" id="PTHR47354:SF5">
    <property type="entry name" value="PROTEIN RFBI"/>
    <property type="match status" value="1"/>
</dbReference>
<dbReference type="PROSITE" id="PS00197">
    <property type="entry name" value="2FE2S_FER_1"/>
    <property type="match status" value="1"/>
</dbReference>
<dbReference type="InterPro" id="IPR006058">
    <property type="entry name" value="2Fe2S_fd_BS"/>
</dbReference>
<dbReference type="Gene3D" id="2.40.30.10">
    <property type="entry name" value="Translation factors"/>
    <property type="match status" value="1"/>
</dbReference>
<evidence type="ECO:0000259" key="10">
    <source>
        <dbReference type="PROSITE" id="PS51085"/>
    </source>
</evidence>
<dbReference type="Proteomes" id="UP000515663">
    <property type="component" value="Chromosome"/>
</dbReference>
<dbReference type="PRINTS" id="PR00080">
    <property type="entry name" value="SDRFAMILY"/>
</dbReference>
<comment type="cofactor">
    <cofactor evidence="1">
        <name>FAD</name>
        <dbReference type="ChEBI" id="CHEBI:57692"/>
    </cofactor>
</comment>
<dbReference type="RefSeq" id="WP_219849930.1">
    <property type="nucleotide sequence ID" value="NZ_CP059491.1"/>
</dbReference>
<keyword evidence="8" id="KW-0804">Transcription</keyword>
<dbReference type="Pfam" id="PF07729">
    <property type="entry name" value="FCD"/>
    <property type="match status" value="1"/>
</dbReference>
<gene>
    <name evidence="12" type="ORF">H1R19_20000</name>
</gene>
<feature type="region of interest" description="Disordered" evidence="9">
    <location>
        <begin position="884"/>
        <end position="907"/>
    </location>
</feature>
<evidence type="ECO:0000313" key="13">
    <source>
        <dbReference type="Proteomes" id="UP000515663"/>
    </source>
</evidence>
<dbReference type="InterPro" id="IPR020904">
    <property type="entry name" value="Sc_DH/Rdtase_CS"/>
</dbReference>
<feature type="region of interest" description="Disordered" evidence="9">
    <location>
        <begin position="467"/>
        <end position="490"/>
    </location>
</feature>
<dbReference type="Pfam" id="PF00111">
    <property type="entry name" value="Fer2"/>
    <property type="match status" value="1"/>
</dbReference>
<dbReference type="NCBIfam" id="NF040811">
    <property type="entry name" value="BenD"/>
    <property type="match status" value="1"/>
</dbReference>
<dbReference type="Pfam" id="PF00106">
    <property type="entry name" value="adh_short"/>
    <property type="match status" value="1"/>
</dbReference>
<dbReference type="SUPFAM" id="SSF48008">
    <property type="entry name" value="GntR ligand-binding domain-like"/>
    <property type="match status" value="1"/>
</dbReference>
<dbReference type="Pfam" id="PF00175">
    <property type="entry name" value="NAD_binding_1"/>
    <property type="match status" value="1"/>
</dbReference>
<keyword evidence="7" id="KW-0238">DNA-binding</keyword>
<evidence type="ECO:0000256" key="2">
    <source>
        <dbReference type="ARBA" id="ARBA00006484"/>
    </source>
</evidence>
<protein>
    <submittedName>
        <fullName evidence="12">1,6-dihydroxycyclohexa-2,4-diene-1-carboxylate dehydrogenase</fullName>
        <ecNumber evidence="12">1.3.1.25</ecNumber>
    </submittedName>
</protein>
<feature type="domain" description="FAD-binding FR-type" evidence="11">
    <location>
        <begin position="120"/>
        <end position="226"/>
    </location>
</feature>
<dbReference type="Gene3D" id="3.10.20.30">
    <property type="match status" value="1"/>
</dbReference>
<dbReference type="PROSITE" id="PS51085">
    <property type="entry name" value="2FE2S_FER_2"/>
    <property type="match status" value="1"/>
</dbReference>
<dbReference type="InterPro" id="IPR001041">
    <property type="entry name" value="2Fe-2S_ferredoxin-type"/>
</dbReference>
<evidence type="ECO:0000256" key="3">
    <source>
        <dbReference type="ARBA" id="ARBA00022714"/>
    </source>
</evidence>
<evidence type="ECO:0000256" key="7">
    <source>
        <dbReference type="ARBA" id="ARBA00023125"/>
    </source>
</evidence>
<dbReference type="SUPFAM" id="SSF54292">
    <property type="entry name" value="2Fe-2S ferredoxin-like"/>
    <property type="match status" value="1"/>
</dbReference>
<keyword evidence="4 12" id="KW-0560">Oxidoreductase</keyword>
<dbReference type="Pfam" id="PF00970">
    <property type="entry name" value="FAD_binding_6"/>
    <property type="match status" value="1"/>
</dbReference>
<dbReference type="InterPro" id="IPR039261">
    <property type="entry name" value="FNR_nucleotide-bd"/>
</dbReference>
<keyword evidence="3" id="KW-0408">Iron</keyword>
<dbReference type="InterPro" id="IPR036291">
    <property type="entry name" value="NAD(P)-bd_dom_sf"/>
</dbReference>
<evidence type="ECO:0000256" key="1">
    <source>
        <dbReference type="ARBA" id="ARBA00001974"/>
    </source>
</evidence>
<keyword evidence="6" id="KW-0805">Transcription regulation</keyword>